<feature type="region of interest" description="Disordered" evidence="2">
    <location>
        <begin position="1"/>
        <end position="22"/>
    </location>
</feature>
<comment type="caution">
    <text evidence="5">The sequence shown here is derived from an EMBL/GenBank/DDBJ whole genome shotgun (WGS) entry which is preliminary data.</text>
</comment>
<evidence type="ECO:0000259" key="4">
    <source>
        <dbReference type="PROSITE" id="PS51746"/>
    </source>
</evidence>
<sequence>MVKPSVVPFIPRPQSNSTEESRIRRRRWFGAKRREPMKPAIKPDRENPRARGWKGAWTASLEWLGRKQWLLGVMMIGFLLGRAVMLEGMAPFAVAFYAVVLYKRREYATWAALAAIAGSFWSPAPSPAVIFAEVAIVYLLYRGLEAYERVEIVHAPVVVFAATLLVRLFHTVMTDSKEWLPYALTAVEAALSTVLTLLLLHAIPVLSKKNRKIGLKSEEWIGAMILLASAMTGLVGWTIEGIGVDQAFSRYIVLLFALAGGPLMGCVSGVVAGIVLSLSDLSLVGQIGLLAFGGLLAGLIREGGKAATVFGMLLGTSMLALYSGRAEDTMLSVWATVAASVLLLATPRSLVHYIARYVPGTADYARNQQDYAKKVRDLTAERVERFSEVFRQLSRSFRQITYAGDAARQSQDFDHFVSAVHENSCKSCHRFGQCWDNQFFQTYKLMTDMMSAIEAEPDLSPSKIPKAWSRHCVKTPQVLEVLKRQYDLYRHDLQWHKQLQDSRLLVADQLSGVSQVMDDLVKEIRREAKELVRHDEQIREELDRLGLDIISAEMISLEEGHIEIELIHSFRPGFDECRKVIAPLLSDILGESITVTSERTDPAGGGRTWVTFASAKAFEVETGVAGAAKDGGWLSGDSFSMIELGSGKFAVSLSDGMGNGARARMESSAALHMLEQLLQSGINERLAVKSVNSVLLLRSPEEMFATVDLALIDLHTAQATMLKIGSSPSFIKRGKEVIPVSAGNLPIGILHDIEIDVLQVDLQPGDTLIMMTDGILDAPGHAVNKELWVKRVLQEIATEDPQELADTLLDTALRQYPGGGGIRDDMTVIVTRVTRHQPEWASFRWPGIHRQERPRTVS</sequence>
<dbReference type="SMART" id="SM00332">
    <property type="entry name" value="PP2Cc"/>
    <property type="match status" value="1"/>
</dbReference>
<dbReference type="Pfam" id="PF07228">
    <property type="entry name" value="SpoIIE"/>
    <property type="match status" value="1"/>
</dbReference>
<dbReference type="InterPro" id="IPR052016">
    <property type="entry name" value="Bact_Sigma-Reg"/>
</dbReference>
<dbReference type="EMBL" id="SSOB01000040">
    <property type="protein sequence ID" value="THF74497.1"/>
    <property type="molecule type" value="Genomic_DNA"/>
</dbReference>
<reference evidence="5 6" key="1">
    <citation type="submission" date="2019-04" db="EMBL/GenBank/DDBJ databases">
        <title>Cohnella sp. nov. isolated from preserved vegetables.</title>
        <authorList>
            <person name="Lin S.-Y."/>
            <person name="Hung M.-H."/>
            <person name="Young C.-C."/>
        </authorList>
    </citation>
    <scope>NUCLEOTIDE SEQUENCE [LARGE SCALE GENOMIC DNA]</scope>
    <source>
        <strain evidence="5 6">CC-MHH1044</strain>
    </source>
</reference>
<feature type="transmembrane region" description="Helical" evidence="3">
    <location>
        <begin position="120"/>
        <end position="141"/>
    </location>
</feature>
<proteinExistence type="predicted"/>
<dbReference type="InterPro" id="IPR045768">
    <property type="entry name" value="SpoIIE_N"/>
</dbReference>
<dbReference type="AlphaFoldDB" id="A0A4S4BIP0"/>
<feature type="transmembrane region" description="Helical" evidence="3">
    <location>
        <begin position="283"/>
        <end position="300"/>
    </location>
</feature>
<protein>
    <submittedName>
        <fullName evidence="5">Stage II sporulation protein E</fullName>
        <ecNumber evidence="5">3.1.3.16</ecNumber>
    </submittedName>
</protein>
<feature type="transmembrane region" description="Helical" evidence="3">
    <location>
        <begin position="306"/>
        <end position="324"/>
    </location>
</feature>
<keyword evidence="3" id="KW-1133">Transmembrane helix</keyword>
<evidence type="ECO:0000256" key="1">
    <source>
        <dbReference type="ARBA" id="ARBA00022801"/>
    </source>
</evidence>
<dbReference type="InterPro" id="IPR036457">
    <property type="entry name" value="PPM-type-like_dom_sf"/>
</dbReference>
<evidence type="ECO:0000256" key="3">
    <source>
        <dbReference type="SAM" id="Phobius"/>
    </source>
</evidence>
<dbReference type="Proteomes" id="UP000310636">
    <property type="component" value="Unassembled WGS sequence"/>
</dbReference>
<dbReference type="EC" id="3.1.3.16" evidence="5"/>
<dbReference type="Gene3D" id="3.60.40.10">
    <property type="entry name" value="PPM-type phosphatase domain"/>
    <property type="match status" value="1"/>
</dbReference>
<feature type="transmembrane region" description="Helical" evidence="3">
    <location>
        <begin position="179"/>
        <end position="200"/>
    </location>
</feature>
<feature type="domain" description="PPM-type phosphatase" evidence="4">
    <location>
        <begin position="621"/>
        <end position="833"/>
    </location>
</feature>
<dbReference type="SUPFAM" id="SSF81606">
    <property type="entry name" value="PP2C-like"/>
    <property type="match status" value="1"/>
</dbReference>
<dbReference type="InterPro" id="IPR001932">
    <property type="entry name" value="PPM-type_phosphatase-like_dom"/>
</dbReference>
<keyword evidence="1 5" id="KW-0378">Hydrolase</keyword>
<evidence type="ECO:0000256" key="2">
    <source>
        <dbReference type="SAM" id="MobiDB-lite"/>
    </source>
</evidence>
<accession>A0A4S4BIP0</accession>
<gene>
    <name evidence="5" type="primary">spoIIE</name>
    <name evidence="5" type="ORF">E6C55_25070</name>
</gene>
<keyword evidence="3" id="KW-0812">Transmembrane</keyword>
<dbReference type="InterPro" id="IPR014221">
    <property type="entry name" value="SpoII_E"/>
</dbReference>
<dbReference type="PANTHER" id="PTHR43156:SF2">
    <property type="entry name" value="STAGE II SPORULATION PROTEIN E"/>
    <property type="match status" value="1"/>
</dbReference>
<dbReference type="GO" id="GO:0004722">
    <property type="term" value="F:protein serine/threonine phosphatase activity"/>
    <property type="evidence" value="ECO:0007669"/>
    <property type="project" value="UniProtKB-EC"/>
</dbReference>
<feature type="transmembrane region" description="Helical" evidence="3">
    <location>
        <begin position="220"/>
        <end position="239"/>
    </location>
</feature>
<keyword evidence="3" id="KW-0472">Membrane</keyword>
<dbReference type="Pfam" id="PF19732">
    <property type="entry name" value="SpoIIE_N"/>
    <property type="match status" value="1"/>
</dbReference>
<evidence type="ECO:0000313" key="6">
    <source>
        <dbReference type="Proteomes" id="UP000310636"/>
    </source>
</evidence>
<dbReference type="NCBIfam" id="TIGR02865">
    <property type="entry name" value="spore_II_E"/>
    <property type="match status" value="1"/>
</dbReference>
<organism evidence="5 6">
    <name type="scientific">Cohnella fermenti</name>
    <dbReference type="NCBI Taxonomy" id="2565925"/>
    <lineage>
        <taxon>Bacteria</taxon>
        <taxon>Bacillati</taxon>
        <taxon>Bacillota</taxon>
        <taxon>Bacilli</taxon>
        <taxon>Bacillales</taxon>
        <taxon>Paenibacillaceae</taxon>
        <taxon>Cohnella</taxon>
    </lineage>
</organism>
<keyword evidence="6" id="KW-1185">Reference proteome</keyword>
<dbReference type="OrthoDB" id="9763774at2"/>
<dbReference type="SMART" id="SM00331">
    <property type="entry name" value="PP2C_SIG"/>
    <property type="match status" value="1"/>
</dbReference>
<dbReference type="PROSITE" id="PS51746">
    <property type="entry name" value="PPM_2"/>
    <property type="match status" value="1"/>
</dbReference>
<feature type="transmembrane region" description="Helical" evidence="3">
    <location>
        <begin position="69"/>
        <end position="100"/>
    </location>
</feature>
<name>A0A4S4BIP0_9BACL</name>
<dbReference type="PANTHER" id="PTHR43156">
    <property type="entry name" value="STAGE II SPORULATION PROTEIN E-RELATED"/>
    <property type="match status" value="1"/>
</dbReference>
<evidence type="ECO:0000313" key="5">
    <source>
        <dbReference type="EMBL" id="THF74497.1"/>
    </source>
</evidence>
<feature type="transmembrane region" description="Helical" evidence="3">
    <location>
        <begin position="251"/>
        <end position="276"/>
    </location>
</feature>
<feature type="transmembrane region" description="Helical" evidence="3">
    <location>
        <begin position="153"/>
        <end position="173"/>
    </location>
</feature>